<feature type="disulfide bond" evidence="2">
    <location>
        <begin position="728"/>
        <end position="745"/>
    </location>
</feature>
<proteinExistence type="predicted"/>
<feature type="disulfide bond" evidence="2">
    <location>
        <begin position="747"/>
        <end position="756"/>
    </location>
</feature>
<organism evidence="5 6">
    <name type="scientific">Folsomia candida</name>
    <name type="common">Springtail</name>
    <dbReference type="NCBI Taxonomy" id="158441"/>
    <lineage>
        <taxon>Eukaryota</taxon>
        <taxon>Metazoa</taxon>
        <taxon>Ecdysozoa</taxon>
        <taxon>Arthropoda</taxon>
        <taxon>Hexapoda</taxon>
        <taxon>Collembola</taxon>
        <taxon>Entomobryomorpha</taxon>
        <taxon>Isotomoidea</taxon>
        <taxon>Isotomidae</taxon>
        <taxon>Proisotominae</taxon>
        <taxon>Folsomia</taxon>
    </lineage>
</organism>
<name>A0A226EDQ0_FOLCA</name>
<accession>A0A226EDQ0</accession>
<reference evidence="5 6" key="1">
    <citation type="submission" date="2015-12" db="EMBL/GenBank/DDBJ databases">
        <title>The genome of Folsomia candida.</title>
        <authorList>
            <person name="Faddeeva A."/>
            <person name="Derks M.F."/>
            <person name="Anvar Y."/>
            <person name="Smit S."/>
            <person name="Van Straalen N."/>
            <person name="Roelofs D."/>
        </authorList>
    </citation>
    <scope>NUCLEOTIDE SEQUENCE [LARGE SCALE GENOMIC DNA]</scope>
    <source>
        <strain evidence="5 6">VU population</strain>
        <tissue evidence="5">Whole body</tissue>
    </source>
</reference>
<evidence type="ECO:0000313" key="6">
    <source>
        <dbReference type="Proteomes" id="UP000198287"/>
    </source>
</evidence>
<dbReference type="EMBL" id="LNIX01000004">
    <property type="protein sequence ID" value="OXA55705.1"/>
    <property type="molecule type" value="Genomic_DNA"/>
</dbReference>
<dbReference type="AlphaFoldDB" id="A0A226EDQ0"/>
<keyword evidence="6" id="KW-1185">Reference proteome</keyword>
<feature type="compositionally biased region" description="Basic residues" evidence="3">
    <location>
        <begin position="208"/>
        <end position="221"/>
    </location>
</feature>
<dbReference type="InterPro" id="IPR000742">
    <property type="entry name" value="EGF"/>
</dbReference>
<gene>
    <name evidence="5" type="ORF">Fcan01_10052</name>
</gene>
<dbReference type="InterPro" id="IPR042635">
    <property type="entry name" value="MEGF10/SREC1/2-like"/>
</dbReference>
<comment type="caution">
    <text evidence="5">The sequence shown here is derived from an EMBL/GenBank/DDBJ whole genome shotgun (WGS) entry which is preliminary data.</text>
</comment>
<feature type="domain" description="EGF-like" evidence="4">
    <location>
        <begin position="717"/>
        <end position="757"/>
    </location>
</feature>
<evidence type="ECO:0000256" key="2">
    <source>
        <dbReference type="PROSITE-ProRule" id="PRU00076"/>
    </source>
</evidence>
<dbReference type="PANTHER" id="PTHR24043">
    <property type="entry name" value="SCAVENGER RECEPTOR CLASS F"/>
    <property type="match status" value="1"/>
</dbReference>
<dbReference type="GO" id="GO:0005044">
    <property type="term" value="F:scavenger receptor activity"/>
    <property type="evidence" value="ECO:0007669"/>
    <property type="project" value="InterPro"/>
</dbReference>
<protein>
    <recommendedName>
        <fullName evidence="4">EGF-like domain-containing protein</fullName>
    </recommendedName>
</protein>
<evidence type="ECO:0000259" key="4">
    <source>
        <dbReference type="PROSITE" id="PS50026"/>
    </source>
</evidence>
<comment type="caution">
    <text evidence="2">Lacks conserved residue(s) required for the propagation of feature annotation.</text>
</comment>
<evidence type="ECO:0000256" key="3">
    <source>
        <dbReference type="SAM" id="MobiDB-lite"/>
    </source>
</evidence>
<dbReference type="PANTHER" id="PTHR24043:SF8">
    <property type="entry name" value="EGF-LIKE DOMAIN-CONTAINING PROTEIN"/>
    <property type="match status" value="1"/>
</dbReference>
<sequence length="768" mass="86291">MSKPKLEKYYHTLYERILSKDYGFAIFGEPCDAVTIVELEDHLSVGKKIMKDQDVDGKYHRDRPIEDHLRPKLRTFFLRSQSTCNFKKFLTCDKISRRCNCSHSAMMPEEGGCSIRIGKQCAFTDQQLNQAGIPVVPGEDVEISCSGEDSECVSSFGASNKICRCKNGYVSYPGGVDCRSSSSNSFDDSDNAENSVFWIDTKTKSTGRGRSMGKIKGKSASRHIIGSKNNTDDDTNEYFLFPEEIKTDLLQLMNLRGFAATGERRKEASSLYAKMEADNDKEEMVIRDIHLRRAATLKFGDHCDPAKQELLDHPPLAMQGADWVDPKPESITAWQTSILRDKRPLCNFNNALRCDATKRICQCEEGMLYQENKCHLMVGSNCGDDHQGTFVFDPLKNKKRFSAPSPPSCVSGAICESKPLLFTSQCWCPEGMTCGGESIASPPLSPPPPSLYADIRARFTLHLEDDCDPKAHLMLVNPSGSVLIMSRHNQREDIKTSQRLQNTPPVNFCNLEKFLNCSAVTKKCECFSSLTEEDGQCRVSNRESCLETYSHGVEFFPRGPRMWKIEQVFQLKFQPACIQNADCDIDDRKCVCNNGQDGKFCSDEQSKISTILKRNNVAGYEADKDVNEVEGGIMSERIFKFFMEIANSDVNIAGSKTLYQYQKASKWLSYLIRTGVKKLCNGFQGLFCHHTSEKCQCYPGHVYEDGACKLNANQDCDPRPVTNWVPVCRKNSKCSPSVINFRHTCQCKNGYSGESCLENATPKPLECD</sequence>
<dbReference type="PROSITE" id="PS50026">
    <property type="entry name" value="EGF_3"/>
    <property type="match status" value="1"/>
</dbReference>
<evidence type="ECO:0000313" key="5">
    <source>
        <dbReference type="EMBL" id="OXA55705.1"/>
    </source>
</evidence>
<dbReference type="OrthoDB" id="8297240at2759"/>
<keyword evidence="2" id="KW-1015">Disulfide bond</keyword>
<evidence type="ECO:0000256" key="1">
    <source>
        <dbReference type="ARBA" id="ARBA00022536"/>
    </source>
</evidence>
<dbReference type="PROSITE" id="PS00022">
    <property type="entry name" value="EGF_1"/>
    <property type="match status" value="1"/>
</dbReference>
<dbReference type="PROSITE" id="PS01186">
    <property type="entry name" value="EGF_2"/>
    <property type="match status" value="1"/>
</dbReference>
<dbReference type="Proteomes" id="UP000198287">
    <property type="component" value="Unassembled WGS sequence"/>
</dbReference>
<keyword evidence="1 2" id="KW-0245">EGF-like domain</keyword>
<feature type="region of interest" description="Disordered" evidence="3">
    <location>
        <begin position="208"/>
        <end position="228"/>
    </location>
</feature>